<keyword evidence="12" id="KW-0456">Lyase</keyword>
<dbReference type="GO" id="GO:0071949">
    <property type="term" value="F:FAD binding"/>
    <property type="evidence" value="ECO:0007669"/>
    <property type="project" value="TreeGrafter"/>
</dbReference>
<dbReference type="PANTHER" id="PTHR11455">
    <property type="entry name" value="CRYPTOCHROME"/>
    <property type="match status" value="1"/>
</dbReference>
<accession>A0A368YD86</accession>
<evidence type="ECO:0000256" key="3">
    <source>
        <dbReference type="ARBA" id="ARBA00014046"/>
    </source>
</evidence>
<dbReference type="Gene3D" id="3.40.50.620">
    <property type="entry name" value="HUPs"/>
    <property type="match status" value="1"/>
</dbReference>
<keyword evidence="13" id="KW-1185">Reference proteome</keyword>
<evidence type="ECO:0000256" key="9">
    <source>
        <dbReference type="PIRSR" id="PIRSR602081-2"/>
    </source>
</evidence>
<dbReference type="Gene3D" id="1.10.579.10">
    <property type="entry name" value="DNA Cyclobutane Dipyrimidine Photolyase, subunit A, domain 3"/>
    <property type="match status" value="1"/>
</dbReference>
<feature type="site" description="Electron transfer via tryptophanyl radical" evidence="9">
    <location>
        <position position="384"/>
    </location>
</feature>
<dbReference type="PROSITE" id="PS51645">
    <property type="entry name" value="PHR_CRY_ALPHA_BETA"/>
    <property type="match status" value="1"/>
</dbReference>
<gene>
    <name evidence="12" type="ORF">DFR57_102112</name>
</gene>
<proteinExistence type="inferred from homology"/>
<feature type="binding site" evidence="8">
    <location>
        <begin position="374"/>
        <end position="376"/>
    </location>
    <ligand>
        <name>FAD</name>
        <dbReference type="ChEBI" id="CHEBI:57692"/>
    </ligand>
</feature>
<dbReference type="EC" id="4.1.99.3" evidence="2"/>
<evidence type="ECO:0000256" key="8">
    <source>
        <dbReference type="PIRSR" id="PIRSR602081-1"/>
    </source>
</evidence>
<dbReference type="PRINTS" id="PR00147">
    <property type="entry name" value="DNAPHOTLYASE"/>
</dbReference>
<organism evidence="12 13">
    <name type="scientific">Saliterribacillus persicus</name>
    <dbReference type="NCBI Taxonomy" id="930114"/>
    <lineage>
        <taxon>Bacteria</taxon>
        <taxon>Bacillati</taxon>
        <taxon>Bacillota</taxon>
        <taxon>Bacilli</taxon>
        <taxon>Bacillales</taxon>
        <taxon>Bacillaceae</taxon>
        <taxon>Saliterribacillus</taxon>
    </lineage>
</organism>
<dbReference type="InterPro" id="IPR036134">
    <property type="entry name" value="Crypto/Photolyase_FAD-like_sf"/>
</dbReference>
<dbReference type="InterPro" id="IPR036155">
    <property type="entry name" value="Crypto/Photolyase_N_sf"/>
</dbReference>
<sequence length="482" mass="56280">MKHKIIVWFRQDLRLLDNPAMYEASQDGVIIPVYIKEDQIGSASAWWLDLSLRSFKEKLDSLGANLILKKGNPHQVLKELASRTGATAVYFNNRYEPHHLENDKILITELKEHGVHVNTFHTNLLFEPGSIRNKQGNPYKVFTSFWKTCKQIPVQAPLPVPANINWDENKIESCKLEELELVSATNWHQKLEQYWEPGEDATLKKWRTFAEVDIHDYLTYRNDPVLDATSLLSPHLAFGEISPRLIWHESKELEELSEIENLNEEQQESVEGFLRQLVWRDFAYHQLVDFPHIVDKPLQQAYLSFPWNKVEEDTLEAWKKGQTGYPLIDAGMRELWETGWMHNRVRMVVGSFLVKHLLYHWKEGSAWFEDTLVDADLANNTMGWQWVAGTGFDSSPFFRIFNPIKQAERFDPDGTYIKKWLPELRLLPGKYLVEPWKAPTEILENANIKIGVDYPEPIVEHDFARKRALSAYQQMKEENKNA</sequence>
<protein>
    <recommendedName>
        <fullName evidence="3">Deoxyribodipyrimidine photo-lyase</fullName>
        <ecNumber evidence="2">4.1.99.3</ecNumber>
    </recommendedName>
</protein>
<dbReference type="FunFam" id="1.10.579.10:FF:000003">
    <property type="entry name" value="Deoxyribodipyrimidine photo-lyase"/>
    <property type="match status" value="1"/>
</dbReference>
<comment type="catalytic activity">
    <reaction evidence="7">
        <text>cyclobutadipyrimidine (in DNA) = 2 pyrimidine residues (in DNA).</text>
        <dbReference type="EC" id="4.1.99.3"/>
    </reaction>
</comment>
<dbReference type="Proteomes" id="UP000252585">
    <property type="component" value="Unassembled WGS sequence"/>
</dbReference>
<dbReference type="PANTHER" id="PTHR11455:SF9">
    <property type="entry name" value="CRYPTOCHROME CIRCADIAN CLOCK 5 ISOFORM X1"/>
    <property type="match status" value="1"/>
</dbReference>
<reference evidence="12 13" key="1">
    <citation type="submission" date="2018-07" db="EMBL/GenBank/DDBJ databases">
        <title>Genomic Encyclopedia of Type Strains, Phase IV (KMG-IV): sequencing the most valuable type-strain genomes for metagenomic binning, comparative biology and taxonomic classification.</title>
        <authorList>
            <person name="Goeker M."/>
        </authorList>
    </citation>
    <scope>NUCLEOTIDE SEQUENCE [LARGE SCALE GENOMIC DNA]</scope>
    <source>
        <strain evidence="12 13">DSM 27696</strain>
    </source>
</reference>
<dbReference type="PROSITE" id="PS00394">
    <property type="entry name" value="DNA_PHOTOLYASES_1_1"/>
    <property type="match status" value="1"/>
</dbReference>
<name>A0A368YD86_9BACI</name>
<dbReference type="RefSeq" id="WP_114351606.1">
    <property type="nucleotide sequence ID" value="NZ_QPJJ01000002.1"/>
</dbReference>
<dbReference type="InterPro" id="IPR014729">
    <property type="entry name" value="Rossmann-like_a/b/a_fold"/>
</dbReference>
<keyword evidence="6 10" id="KW-0157">Chromophore</keyword>
<evidence type="ECO:0000256" key="4">
    <source>
        <dbReference type="ARBA" id="ARBA00022630"/>
    </source>
</evidence>
<dbReference type="InterPro" id="IPR018394">
    <property type="entry name" value="DNA_photolyase_1_CS_C"/>
</dbReference>
<evidence type="ECO:0000313" key="13">
    <source>
        <dbReference type="Proteomes" id="UP000252585"/>
    </source>
</evidence>
<dbReference type="OrthoDB" id="9772484at2"/>
<comment type="cofactor">
    <cofactor evidence="1">
        <name>(6R)-5,10-methylene-5,6,7,8-tetrahydrofolate</name>
        <dbReference type="ChEBI" id="CHEBI:15636"/>
    </cofactor>
</comment>
<dbReference type="Gene3D" id="1.25.40.80">
    <property type="match status" value="1"/>
</dbReference>
<evidence type="ECO:0000256" key="2">
    <source>
        <dbReference type="ARBA" id="ARBA00013149"/>
    </source>
</evidence>
<dbReference type="EMBL" id="QPJJ01000002">
    <property type="protein sequence ID" value="RCW76837.1"/>
    <property type="molecule type" value="Genomic_DNA"/>
</dbReference>
<dbReference type="InterPro" id="IPR002081">
    <property type="entry name" value="Cryptochrome/DNA_photolyase_1"/>
</dbReference>
<comment type="cofactor">
    <cofactor evidence="8">
        <name>FAD</name>
        <dbReference type="ChEBI" id="CHEBI:57692"/>
    </cofactor>
    <text evidence="8">Binds 1 FAD per subunit.</text>
</comment>
<evidence type="ECO:0000313" key="12">
    <source>
        <dbReference type="EMBL" id="RCW76837.1"/>
    </source>
</evidence>
<dbReference type="AlphaFoldDB" id="A0A368YD86"/>
<evidence type="ECO:0000256" key="1">
    <source>
        <dbReference type="ARBA" id="ARBA00001932"/>
    </source>
</evidence>
<feature type="binding site" evidence="8">
    <location>
        <position position="217"/>
    </location>
    <ligand>
        <name>FAD</name>
        <dbReference type="ChEBI" id="CHEBI:57692"/>
    </ligand>
</feature>
<evidence type="ECO:0000256" key="7">
    <source>
        <dbReference type="ARBA" id="ARBA00033999"/>
    </source>
</evidence>
<comment type="similarity">
    <text evidence="10">Belongs to the DNA photolyase family.</text>
</comment>
<keyword evidence="4 8" id="KW-0285">Flavoprotein</keyword>
<dbReference type="GO" id="GO:0000719">
    <property type="term" value="P:photoreactive repair"/>
    <property type="evidence" value="ECO:0007669"/>
    <property type="project" value="UniProtKB-ARBA"/>
</dbReference>
<feature type="site" description="Electron transfer via tryptophanyl radical" evidence="9">
    <location>
        <position position="307"/>
    </location>
</feature>
<keyword evidence="5 8" id="KW-0274">FAD</keyword>
<dbReference type="SUPFAM" id="SSF52425">
    <property type="entry name" value="Cryptochrome/photolyase, N-terminal domain"/>
    <property type="match status" value="1"/>
</dbReference>
<dbReference type="GO" id="GO:0003677">
    <property type="term" value="F:DNA binding"/>
    <property type="evidence" value="ECO:0007669"/>
    <property type="project" value="TreeGrafter"/>
</dbReference>
<feature type="site" description="Electron transfer via tryptophanyl radical" evidence="9">
    <location>
        <position position="361"/>
    </location>
</feature>
<dbReference type="SUPFAM" id="SSF48173">
    <property type="entry name" value="Cryptochrome/photolyase FAD-binding domain"/>
    <property type="match status" value="1"/>
</dbReference>
<evidence type="ECO:0000256" key="6">
    <source>
        <dbReference type="ARBA" id="ARBA00022991"/>
    </source>
</evidence>
<dbReference type="Pfam" id="PF03441">
    <property type="entry name" value="FAD_binding_7"/>
    <property type="match status" value="1"/>
</dbReference>
<feature type="domain" description="Photolyase/cryptochrome alpha/beta" evidence="11">
    <location>
        <begin position="3"/>
        <end position="125"/>
    </location>
</feature>
<evidence type="ECO:0000259" key="11">
    <source>
        <dbReference type="PROSITE" id="PS51645"/>
    </source>
</evidence>
<evidence type="ECO:0000256" key="10">
    <source>
        <dbReference type="RuleBase" id="RU004182"/>
    </source>
</evidence>
<dbReference type="InterPro" id="IPR006050">
    <property type="entry name" value="DNA_photolyase_N"/>
</dbReference>
<dbReference type="GO" id="GO:0003904">
    <property type="term" value="F:deoxyribodipyrimidine photo-lyase activity"/>
    <property type="evidence" value="ECO:0007669"/>
    <property type="project" value="UniProtKB-EC"/>
</dbReference>
<feature type="binding site" evidence="8">
    <location>
        <position position="273"/>
    </location>
    <ligand>
        <name>FAD</name>
        <dbReference type="ChEBI" id="CHEBI:57692"/>
    </ligand>
</feature>
<dbReference type="InterPro" id="IPR005101">
    <property type="entry name" value="Cryptochr/Photolyase_FAD-bd"/>
</dbReference>
<dbReference type="GO" id="GO:0009416">
    <property type="term" value="P:response to light stimulus"/>
    <property type="evidence" value="ECO:0007669"/>
    <property type="project" value="TreeGrafter"/>
</dbReference>
<evidence type="ECO:0000256" key="5">
    <source>
        <dbReference type="ARBA" id="ARBA00022827"/>
    </source>
</evidence>
<comment type="caution">
    <text evidence="12">The sequence shown here is derived from an EMBL/GenBank/DDBJ whole genome shotgun (WGS) entry which is preliminary data.</text>
</comment>
<feature type="binding site" evidence="8">
    <location>
        <begin position="229"/>
        <end position="233"/>
    </location>
    <ligand>
        <name>FAD</name>
        <dbReference type="ChEBI" id="CHEBI:57692"/>
    </ligand>
</feature>
<dbReference type="Pfam" id="PF00875">
    <property type="entry name" value="DNA_photolyase"/>
    <property type="match status" value="1"/>
</dbReference>